<reference evidence="3 4" key="1">
    <citation type="journal article" date="2014" name="Science">
        <title>Plant genetics. Early allopolyploid evolution in the post-Neolithic Brassica napus oilseed genome.</title>
        <authorList>
            <person name="Chalhoub B."/>
            <person name="Denoeud F."/>
            <person name="Liu S."/>
            <person name="Parkin I.A."/>
            <person name="Tang H."/>
            <person name="Wang X."/>
            <person name="Chiquet J."/>
            <person name="Belcram H."/>
            <person name="Tong C."/>
            <person name="Samans B."/>
            <person name="Correa M."/>
            <person name="Da Silva C."/>
            <person name="Just J."/>
            <person name="Falentin C."/>
            <person name="Koh C.S."/>
            <person name="Le Clainche I."/>
            <person name="Bernard M."/>
            <person name="Bento P."/>
            <person name="Noel B."/>
            <person name="Labadie K."/>
            <person name="Alberti A."/>
            <person name="Charles M."/>
            <person name="Arnaud D."/>
            <person name="Guo H."/>
            <person name="Daviaud C."/>
            <person name="Alamery S."/>
            <person name="Jabbari K."/>
            <person name="Zhao M."/>
            <person name="Edger P.P."/>
            <person name="Chelaifa H."/>
            <person name="Tack D."/>
            <person name="Lassalle G."/>
            <person name="Mestiri I."/>
            <person name="Schnel N."/>
            <person name="Le Paslier M.C."/>
            <person name="Fan G."/>
            <person name="Renault V."/>
            <person name="Bayer P.E."/>
            <person name="Golicz A.A."/>
            <person name="Manoli S."/>
            <person name="Lee T.H."/>
            <person name="Thi V.H."/>
            <person name="Chalabi S."/>
            <person name="Hu Q."/>
            <person name="Fan C."/>
            <person name="Tollenaere R."/>
            <person name="Lu Y."/>
            <person name="Battail C."/>
            <person name="Shen J."/>
            <person name="Sidebottom C.H."/>
            <person name="Wang X."/>
            <person name="Canaguier A."/>
            <person name="Chauveau A."/>
            <person name="Berard A."/>
            <person name="Deniot G."/>
            <person name="Guan M."/>
            <person name="Liu Z."/>
            <person name="Sun F."/>
            <person name="Lim Y.P."/>
            <person name="Lyons E."/>
            <person name="Town C.D."/>
            <person name="Bancroft I."/>
            <person name="Wang X."/>
            <person name="Meng J."/>
            <person name="Ma J."/>
            <person name="Pires J.C."/>
            <person name="King G.J."/>
            <person name="Brunel D."/>
            <person name="Delourme R."/>
            <person name="Renard M."/>
            <person name="Aury J.M."/>
            <person name="Adams K.L."/>
            <person name="Batley J."/>
            <person name="Snowdon R.J."/>
            <person name="Tost J."/>
            <person name="Edwards D."/>
            <person name="Zhou Y."/>
            <person name="Hua W."/>
            <person name="Sharpe A.G."/>
            <person name="Paterson A.H."/>
            <person name="Guan C."/>
            <person name="Wincker P."/>
        </authorList>
    </citation>
    <scope>NUCLEOTIDE SEQUENCE [LARGE SCALE GENOMIC DNA]</scope>
    <source>
        <strain evidence="4">cv. Darmor-bzh</strain>
    </source>
</reference>
<feature type="compositionally biased region" description="Polar residues" evidence="1">
    <location>
        <begin position="166"/>
        <end position="199"/>
    </location>
</feature>
<feature type="compositionally biased region" description="Polar residues" evidence="1">
    <location>
        <begin position="238"/>
        <end position="253"/>
    </location>
</feature>
<dbReference type="PaxDb" id="3708-A0A078IWM6"/>
<feature type="region of interest" description="Disordered" evidence="1">
    <location>
        <begin position="290"/>
        <end position="311"/>
    </location>
</feature>
<dbReference type="EMBL" id="LK033315">
    <property type="protein sequence ID" value="CDY54402.1"/>
    <property type="molecule type" value="Genomic_DNA"/>
</dbReference>
<dbReference type="Proteomes" id="UP001295469">
    <property type="component" value="Chromosome C01"/>
</dbReference>
<evidence type="ECO:0000256" key="1">
    <source>
        <dbReference type="SAM" id="MobiDB-lite"/>
    </source>
</evidence>
<evidence type="ECO:0000313" key="3">
    <source>
        <dbReference type="EMBL" id="CDY54402.1"/>
    </source>
</evidence>
<feature type="compositionally biased region" description="Polar residues" evidence="1">
    <location>
        <begin position="220"/>
        <end position="231"/>
    </location>
</feature>
<accession>A0A078IWM6</accession>
<evidence type="ECO:0000313" key="2">
    <source>
        <dbReference type="EMBL" id="CAF2075835.1"/>
    </source>
</evidence>
<keyword evidence="4" id="KW-1185">Reference proteome</keyword>
<dbReference type="Gramene" id="CDY54402">
    <property type="protein sequence ID" value="CDY54402"/>
    <property type="gene ID" value="GSBRNA2T00014056001"/>
</dbReference>
<organism evidence="3 4">
    <name type="scientific">Brassica napus</name>
    <name type="common">Rape</name>
    <dbReference type="NCBI Taxonomy" id="3708"/>
    <lineage>
        <taxon>Eukaryota</taxon>
        <taxon>Viridiplantae</taxon>
        <taxon>Streptophyta</taxon>
        <taxon>Embryophyta</taxon>
        <taxon>Tracheophyta</taxon>
        <taxon>Spermatophyta</taxon>
        <taxon>Magnoliopsida</taxon>
        <taxon>eudicotyledons</taxon>
        <taxon>Gunneridae</taxon>
        <taxon>Pentapetalae</taxon>
        <taxon>rosids</taxon>
        <taxon>malvids</taxon>
        <taxon>Brassicales</taxon>
        <taxon>Brassicaceae</taxon>
        <taxon>Brassiceae</taxon>
        <taxon>Brassica</taxon>
    </lineage>
</organism>
<sequence>MGFRTQYNFEPNPKFYYQNPTCTNKILDQTCALRQRRQETMNEGRVDDSTHGNSYFKGVGINIGRGGRHGVVHILVAEEGVDFIDQVEAQELMLEVVHEEVVENNYLRQQCKTLSVVLEIFNDKVYNNFFLVEVLFPDLQIFQNRWVWDYHLRIHLLWGTTPNAQHWGTPPNAQQWGTPPNPQQWGIQSGFQQWETPPNAQRWDTPPTAQQWGAPPISHQWGTPSTAQQWSAPRPAQQWGTPPNDQQWSTPPNAQKWGTPPNAHEWGTPPNVQQWGTQPNVRQWDTLTSAQQWRRQRPNPGNGKSAGMNPTHIQYGFRWTIIMKF</sequence>
<reference evidence="2" key="3">
    <citation type="submission" date="2021-01" db="EMBL/GenBank/DDBJ databases">
        <authorList>
            <consortium name="Genoscope - CEA"/>
            <person name="William W."/>
        </authorList>
    </citation>
    <scope>NUCLEOTIDE SEQUENCE</scope>
</reference>
<evidence type="ECO:0000313" key="4">
    <source>
        <dbReference type="Proteomes" id="UP000028999"/>
    </source>
</evidence>
<reference evidence="3" key="2">
    <citation type="submission" date="2014-06" db="EMBL/GenBank/DDBJ databases">
        <authorList>
            <person name="Genoscope - CEA"/>
        </authorList>
    </citation>
    <scope>NUCLEOTIDE SEQUENCE</scope>
</reference>
<dbReference type="AlphaFoldDB" id="A0A078IWM6"/>
<dbReference type="Proteomes" id="UP000028999">
    <property type="component" value="Unassembled WGS sequence"/>
</dbReference>
<feature type="region of interest" description="Disordered" evidence="1">
    <location>
        <begin position="166"/>
        <end position="256"/>
    </location>
</feature>
<dbReference type="EMBL" id="HG994365">
    <property type="protein sequence ID" value="CAF2075835.1"/>
    <property type="molecule type" value="Genomic_DNA"/>
</dbReference>
<name>A0A078IWM6_BRANA</name>
<gene>
    <name evidence="3" type="primary">BnaC01g43280D</name>
    <name evidence="2" type="ORF">DARMORV10_C01P37620.1</name>
    <name evidence="3" type="ORF">GSBRNA2T00014056001</name>
</gene>
<proteinExistence type="predicted"/>
<protein>
    <submittedName>
        <fullName evidence="2">(rape) hypothetical protein</fullName>
    </submittedName>
    <submittedName>
        <fullName evidence="3">BnaC01g43280D protein</fullName>
    </submittedName>
</protein>
<dbReference type="OMA" id="PPNAHEW"/>